<keyword evidence="2" id="KW-0479">Metal-binding</keyword>
<feature type="domain" description="Hemerythrin-like" evidence="4">
    <location>
        <begin position="25"/>
        <end position="134"/>
    </location>
</feature>
<dbReference type="AlphaFoldDB" id="S5ZW94"/>
<evidence type="ECO:0000313" key="5">
    <source>
        <dbReference type="EMBL" id="AGT44620.1"/>
    </source>
</evidence>
<name>S5ZW94_9SPIR</name>
<dbReference type="PATRIC" id="fig|1291379.3.peg.2118"/>
<evidence type="ECO:0000256" key="3">
    <source>
        <dbReference type="ARBA" id="ARBA00023004"/>
    </source>
</evidence>
<dbReference type="Pfam" id="PF01814">
    <property type="entry name" value="Hemerythrin"/>
    <property type="match status" value="1"/>
</dbReference>
<dbReference type="Gene3D" id="1.20.120.50">
    <property type="entry name" value="Hemerythrin-like"/>
    <property type="match status" value="1"/>
</dbReference>
<dbReference type="PANTHER" id="PTHR37164">
    <property type="entry name" value="BACTERIOHEMERYTHRIN"/>
    <property type="match status" value="1"/>
</dbReference>
<evidence type="ECO:0000256" key="1">
    <source>
        <dbReference type="ARBA" id="ARBA00010587"/>
    </source>
</evidence>
<sequence length="148" mass="17629">MIKLDMKKINEYVWDDSLSVGYTCIDLHHKKLLLIIKDFASLLKCSQKEYSLNIGKVLKELSDYTKYHFCEEEKIISKYKCPFFEQHAKIHEEFISKINENLKILASGDMDAGIEFYNFLGKWLLEHIAAKDHRWSDYVHENYPNEKF</sequence>
<reference evidence="5 6" key="1">
    <citation type="journal article" date="2013" name="PLoS ONE">
        <title>Genome-Wide Relatedness of Treponema pedis, from Gingiva and Necrotic Skin Lesions of Pigs, with the Human Oral Pathogen Treponema denticola.</title>
        <authorList>
            <person name="Svartstrom O."/>
            <person name="Mushtaq M."/>
            <person name="Pringle M."/>
            <person name="Segerman B."/>
        </authorList>
    </citation>
    <scope>NUCLEOTIDE SEQUENCE [LARGE SCALE GENOMIC DNA]</scope>
    <source>
        <strain evidence="5">T A4</strain>
    </source>
</reference>
<evidence type="ECO:0000313" key="6">
    <source>
        <dbReference type="Proteomes" id="UP000015620"/>
    </source>
</evidence>
<dbReference type="NCBIfam" id="NF033749">
    <property type="entry name" value="bact_hemeryth"/>
    <property type="match status" value="1"/>
</dbReference>
<protein>
    <submittedName>
        <fullName evidence="5">Hemerythrin</fullName>
    </submittedName>
</protein>
<dbReference type="InterPro" id="IPR012827">
    <property type="entry name" value="Hemerythrin_metal-bd"/>
</dbReference>
<evidence type="ECO:0000256" key="2">
    <source>
        <dbReference type="ARBA" id="ARBA00022723"/>
    </source>
</evidence>
<dbReference type="KEGG" id="tped:TPE_2146"/>
<dbReference type="Proteomes" id="UP000015620">
    <property type="component" value="Chromosome"/>
</dbReference>
<dbReference type="HOGENOM" id="CLU_086902_3_1_12"/>
<dbReference type="InterPro" id="IPR035938">
    <property type="entry name" value="Hemerythrin-like_sf"/>
</dbReference>
<dbReference type="STRING" id="1291379.TPE_2146"/>
<proteinExistence type="inferred from homology"/>
<keyword evidence="3" id="KW-0408">Iron</keyword>
<gene>
    <name evidence="5" type="ORF">TPE_2146</name>
</gene>
<accession>S5ZW94</accession>
<dbReference type="PANTHER" id="PTHR37164:SF1">
    <property type="entry name" value="BACTERIOHEMERYTHRIN"/>
    <property type="match status" value="1"/>
</dbReference>
<dbReference type="EMBL" id="CP004120">
    <property type="protein sequence ID" value="AGT44620.1"/>
    <property type="molecule type" value="Genomic_DNA"/>
</dbReference>
<comment type="similarity">
    <text evidence="1">Belongs to the hemerythrin family.</text>
</comment>
<dbReference type="GO" id="GO:0046872">
    <property type="term" value="F:metal ion binding"/>
    <property type="evidence" value="ECO:0007669"/>
    <property type="project" value="UniProtKB-KW"/>
</dbReference>
<dbReference type="NCBIfam" id="TIGR02481">
    <property type="entry name" value="hemeryth_dom"/>
    <property type="match status" value="1"/>
</dbReference>
<keyword evidence="6" id="KW-1185">Reference proteome</keyword>
<dbReference type="InterPro" id="IPR050669">
    <property type="entry name" value="Hemerythrin"/>
</dbReference>
<dbReference type="SUPFAM" id="SSF47188">
    <property type="entry name" value="Hemerythrin-like"/>
    <property type="match status" value="1"/>
</dbReference>
<evidence type="ECO:0000259" key="4">
    <source>
        <dbReference type="Pfam" id="PF01814"/>
    </source>
</evidence>
<dbReference type="InterPro" id="IPR012312">
    <property type="entry name" value="Hemerythrin-like"/>
</dbReference>
<dbReference type="CDD" id="cd12107">
    <property type="entry name" value="Hemerythrin"/>
    <property type="match status" value="1"/>
</dbReference>
<organism evidence="5 6">
    <name type="scientific">Treponema pedis str. T A4</name>
    <dbReference type="NCBI Taxonomy" id="1291379"/>
    <lineage>
        <taxon>Bacteria</taxon>
        <taxon>Pseudomonadati</taxon>
        <taxon>Spirochaetota</taxon>
        <taxon>Spirochaetia</taxon>
        <taxon>Spirochaetales</taxon>
        <taxon>Treponemataceae</taxon>
        <taxon>Treponema</taxon>
    </lineage>
</organism>